<proteinExistence type="predicted"/>
<evidence type="ECO:0000256" key="1">
    <source>
        <dbReference type="ARBA" id="ARBA00023125"/>
    </source>
</evidence>
<feature type="DNA-binding region" description="H-T-H motif" evidence="2">
    <location>
        <begin position="35"/>
        <end position="54"/>
    </location>
</feature>
<reference evidence="4 5" key="1">
    <citation type="submission" date="2019-01" db="EMBL/GenBank/DDBJ databases">
        <title>Draft genome sequence of Dictyobacter sp. Uno17.</title>
        <authorList>
            <person name="Wang C.M."/>
            <person name="Zheng Y."/>
            <person name="Sakai Y."/>
            <person name="Abe K."/>
            <person name="Yokota A."/>
            <person name="Yabe S."/>
        </authorList>
    </citation>
    <scope>NUCLEOTIDE SEQUENCE [LARGE SCALE GENOMIC DNA]</scope>
    <source>
        <strain evidence="4 5">Uno17</strain>
    </source>
</reference>
<keyword evidence="1 2" id="KW-0238">DNA-binding</keyword>
<evidence type="ECO:0000313" key="4">
    <source>
        <dbReference type="EMBL" id="GCF11474.1"/>
    </source>
</evidence>
<sequence>MSHEEQIDLRIRRTHHFLQEAMIELITEKGFEAITVGDIAERAMINRATFYRHYQDKYDLVARIFEETADSLVAHMLPFHKDTDQIDLEHPPEIWVQVFEHVAEQRHLYRAMLGKNGSPWFTARMREYIVKLILENEQRWKPSAGSRQQIDQALPEALPVMQLSHVLIGTIVWWLESEKRYTPRQIATWFWHFAFYGYLSARGYEVPLPGKDR</sequence>
<organism evidence="4 5">
    <name type="scientific">Dictyobacter arantiisoli</name>
    <dbReference type="NCBI Taxonomy" id="2014874"/>
    <lineage>
        <taxon>Bacteria</taxon>
        <taxon>Bacillati</taxon>
        <taxon>Chloroflexota</taxon>
        <taxon>Ktedonobacteria</taxon>
        <taxon>Ktedonobacterales</taxon>
        <taxon>Dictyobacteraceae</taxon>
        <taxon>Dictyobacter</taxon>
    </lineage>
</organism>
<accession>A0A5A5TKN5</accession>
<dbReference type="PANTHER" id="PTHR43479:SF7">
    <property type="entry name" value="TETR-FAMILY TRANSCRIPTIONAL REGULATOR"/>
    <property type="match status" value="1"/>
</dbReference>
<keyword evidence="5" id="KW-1185">Reference proteome</keyword>
<name>A0A5A5TKN5_9CHLR</name>
<dbReference type="OrthoDB" id="154075at2"/>
<evidence type="ECO:0000313" key="5">
    <source>
        <dbReference type="Proteomes" id="UP000322530"/>
    </source>
</evidence>
<dbReference type="GO" id="GO:0003677">
    <property type="term" value="F:DNA binding"/>
    <property type="evidence" value="ECO:0007669"/>
    <property type="project" value="UniProtKB-UniRule"/>
</dbReference>
<dbReference type="AlphaFoldDB" id="A0A5A5TKN5"/>
<gene>
    <name evidence="4" type="ORF">KDI_50380</name>
</gene>
<dbReference type="RefSeq" id="WP_149404302.1">
    <property type="nucleotide sequence ID" value="NZ_BIXY01000115.1"/>
</dbReference>
<dbReference type="InterPro" id="IPR050624">
    <property type="entry name" value="HTH-type_Tx_Regulator"/>
</dbReference>
<dbReference type="Proteomes" id="UP000322530">
    <property type="component" value="Unassembled WGS sequence"/>
</dbReference>
<dbReference type="PROSITE" id="PS50977">
    <property type="entry name" value="HTH_TETR_2"/>
    <property type="match status" value="1"/>
</dbReference>
<dbReference type="PRINTS" id="PR00455">
    <property type="entry name" value="HTHTETR"/>
</dbReference>
<dbReference type="PANTHER" id="PTHR43479">
    <property type="entry name" value="ACREF/ENVCD OPERON REPRESSOR-RELATED"/>
    <property type="match status" value="1"/>
</dbReference>
<dbReference type="SUPFAM" id="SSF46689">
    <property type="entry name" value="Homeodomain-like"/>
    <property type="match status" value="1"/>
</dbReference>
<dbReference type="InterPro" id="IPR009057">
    <property type="entry name" value="Homeodomain-like_sf"/>
</dbReference>
<dbReference type="Gene3D" id="1.10.357.10">
    <property type="entry name" value="Tetracycline Repressor, domain 2"/>
    <property type="match status" value="1"/>
</dbReference>
<dbReference type="InterPro" id="IPR001647">
    <property type="entry name" value="HTH_TetR"/>
</dbReference>
<dbReference type="Pfam" id="PF00440">
    <property type="entry name" value="TetR_N"/>
    <property type="match status" value="1"/>
</dbReference>
<evidence type="ECO:0000259" key="3">
    <source>
        <dbReference type="PROSITE" id="PS50977"/>
    </source>
</evidence>
<dbReference type="Pfam" id="PF14278">
    <property type="entry name" value="TetR_C_8"/>
    <property type="match status" value="1"/>
</dbReference>
<feature type="domain" description="HTH tetR-type" evidence="3">
    <location>
        <begin position="12"/>
        <end position="72"/>
    </location>
</feature>
<dbReference type="EMBL" id="BIXY01000115">
    <property type="protein sequence ID" value="GCF11474.1"/>
    <property type="molecule type" value="Genomic_DNA"/>
</dbReference>
<protein>
    <submittedName>
        <fullName evidence="4">TetR family transcriptional regulator</fullName>
    </submittedName>
</protein>
<evidence type="ECO:0000256" key="2">
    <source>
        <dbReference type="PROSITE-ProRule" id="PRU00335"/>
    </source>
</evidence>
<comment type="caution">
    <text evidence="4">The sequence shown here is derived from an EMBL/GenBank/DDBJ whole genome shotgun (WGS) entry which is preliminary data.</text>
</comment>
<dbReference type="InterPro" id="IPR039532">
    <property type="entry name" value="TetR_C_Firmicutes"/>
</dbReference>